<dbReference type="GO" id="GO:0005524">
    <property type="term" value="F:ATP binding"/>
    <property type="evidence" value="ECO:0007669"/>
    <property type="project" value="UniProtKB-KW"/>
</dbReference>
<evidence type="ECO:0000313" key="11">
    <source>
        <dbReference type="EMBL" id="QEK11625.1"/>
    </source>
</evidence>
<dbReference type="FunFam" id="3.40.50.300:FF:000006">
    <property type="entry name" value="DNA-binding transcriptional regulator NtrC"/>
    <property type="match status" value="1"/>
</dbReference>
<dbReference type="GO" id="GO:0006355">
    <property type="term" value="P:regulation of DNA-templated transcription"/>
    <property type="evidence" value="ECO:0007669"/>
    <property type="project" value="InterPro"/>
</dbReference>
<dbReference type="Pfam" id="PF00158">
    <property type="entry name" value="Sigma54_activat"/>
    <property type="match status" value="1"/>
</dbReference>
<dbReference type="PROSITE" id="PS00688">
    <property type="entry name" value="SIGMA54_INTERACT_3"/>
    <property type="match status" value="1"/>
</dbReference>
<dbReference type="InterPro" id="IPR001789">
    <property type="entry name" value="Sig_transdc_resp-reg_receiver"/>
</dbReference>
<dbReference type="InterPro" id="IPR003593">
    <property type="entry name" value="AAA+_ATPase"/>
</dbReference>
<feature type="domain" description="Response regulatory" evidence="10">
    <location>
        <begin position="10"/>
        <end position="124"/>
    </location>
</feature>
<organism evidence="11 12">
    <name type="scientific">Crassaminicella thermophila</name>
    <dbReference type="NCBI Taxonomy" id="2599308"/>
    <lineage>
        <taxon>Bacteria</taxon>
        <taxon>Bacillati</taxon>
        <taxon>Bacillota</taxon>
        <taxon>Clostridia</taxon>
        <taxon>Eubacteriales</taxon>
        <taxon>Clostridiaceae</taxon>
        <taxon>Crassaminicella</taxon>
    </lineage>
</organism>
<evidence type="ECO:0000256" key="6">
    <source>
        <dbReference type="ARBA" id="ARBA00023163"/>
    </source>
</evidence>
<dbReference type="GO" id="GO:0043565">
    <property type="term" value="F:sequence-specific DNA binding"/>
    <property type="evidence" value="ECO:0007669"/>
    <property type="project" value="InterPro"/>
</dbReference>
<dbReference type="EMBL" id="CP042243">
    <property type="protein sequence ID" value="QEK11625.1"/>
    <property type="molecule type" value="Genomic_DNA"/>
</dbReference>
<evidence type="ECO:0000256" key="3">
    <source>
        <dbReference type="ARBA" id="ARBA00022840"/>
    </source>
</evidence>
<dbReference type="InterPro" id="IPR025662">
    <property type="entry name" value="Sigma_54_int_dom_ATP-bd_1"/>
</dbReference>
<evidence type="ECO:0000259" key="9">
    <source>
        <dbReference type="PROSITE" id="PS50045"/>
    </source>
</evidence>
<dbReference type="AlphaFoldDB" id="A0A5C0SAM5"/>
<evidence type="ECO:0000256" key="2">
    <source>
        <dbReference type="ARBA" id="ARBA00022741"/>
    </source>
</evidence>
<evidence type="ECO:0000256" key="5">
    <source>
        <dbReference type="ARBA" id="ARBA00023125"/>
    </source>
</evidence>
<keyword evidence="5" id="KW-0238">DNA-binding</keyword>
<dbReference type="PANTHER" id="PTHR32071:SF119">
    <property type="entry name" value="SIGMA L-DEPENDENT TRANSCRIPTIONAL REGULATOR YPLP-RELATED"/>
    <property type="match status" value="1"/>
</dbReference>
<feature type="domain" description="Sigma-54 factor interaction" evidence="9">
    <location>
        <begin position="147"/>
        <end position="376"/>
    </location>
</feature>
<dbReference type="Gene3D" id="1.10.10.60">
    <property type="entry name" value="Homeodomain-like"/>
    <property type="match status" value="1"/>
</dbReference>
<keyword evidence="12" id="KW-1185">Reference proteome</keyword>
<keyword evidence="6" id="KW-0804">Transcription</keyword>
<dbReference type="Gene3D" id="1.10.8.60">
    <property type="match status" value="1"/>
</dbReference>
<keyword evidence="3" id="KW-0067">ATP-binding</keyword>
<dbReference type="InterPro" id="IPR002078">
    <property type="entry name" value="Sigma_54_int"/>
</dbReference>
<dbReference type="SMART" id="SM00448">
    <property type="entry name" value="REC"/>
    <property type="match status" value="1"/>
</dbReference>
<proteinExistence type="predicted"/>
<dbReference type="InterPro" id="IPR025943">
    <property type="entry name" value="Sigma_54_int_dom_ATP-bd_2"/>
</dbReference>
<dbReference type="PROSITE" id="PS50110">
    <property type="entry name" value="RESPONSE_REGULATORY"/>
    <property type="match status" value="1"/>
</dbReference>
<dbReference type="SUPFAM" id="SSF52540">
    <property type="entry name" value="P-loop containing nucleoside triphosphate hydrolases"/>
    <property type="match status" value="1"/>
</dbReference>
<evidence type="ECO:0000256" key="4">
    <source>
        <dbReference type="ARBA" id="ARBA00023015"/>
    </source>
</evidence>
<dbReference type="Pfam" id="PF25601">
    <property type="entry name" value="AAA_lid_14"/>
    <property type="match status" value="1"/>
</dbReference>
<evidence type="ECO:0000313" key="12">
    <source>
        <dbReference type="Proteomes" id="UP000324646"/>
    </source>
</evidence>
<dbReference type="Gene3D" id="3.40.50.2300">
    <property type="match status" value="1"/>
</dbReference>
<evidence type="ECO:0000259" key="10">
    <source>
        <dbReference type="PROSITE" id="PS50110"/>
    </source>
</evidence>
<dbReference type="InterPro" id="IPR025944">
    <property type="entry name" value="Sigma_54_int_dom_CS"/>
</dbReference>
<dbReference type="PROSITE" id="PS00675">
    <property type="entry name" value="SIGMA54_INTERACT_1"/>
    <property type="match status" value="1"/>
</dbReference>
<dbReference type="CDD" id="cd00009">
    <property type="entry name" value="AAA"/>
    <property type="match status" value="1"/>
</dbReference>
<reference evidence="11 12" key="1">
    <citation type="submission" date="2019-07" db="EMBL/GenBank/DDBJ databases">
        <title>Complete genome of Crassaminicella thermophila SY095.</title>
        <authorList>
            <person name="Li X."/>
        </authorList>
    </citation>
    <scope>NUCLEOTIDE SEQUENCE [LARGE SCALE GENOMIC DNA]</scope>
    <source>
        <strain evidence="11 12">SY095</strain>
    </source>
</reference>
<dbReference type="SUPFAM" id="SSF46689">
    <property type="entry name" value="Homeodomain-like"/>
    <property type="match status" value="1"/>
</dbReference>
<protein>
    <recommendedName>
        <fullName evidence="1">Stage 0 sporulation protein A homolog</fullName>
    </recommendedName>
</protein>
<evidence type="ECO:0000256" key="8">
    <source>
        <dbReference type="PROSITE-ProRule" id="PRU00169"/>
    </source>
</evidence>
<dbReference type="Proteomes" id="UP000324646">
    <property type="component" value="Chromosome"/>
</dbReference>
<gene>
    <name evidence="11" type="ORF">FQB35_04195</name>
</gene>
<evidence type="ECO:0000256" key="7">
    <source>
        <dbReference type="ARBA" id="ARBA00024867"/>
    </source>
</evidence>
<dbReference type="Gene3D" id="3.40.50.300">
    <property type="entry name" value="P-loop containing nucleotide triphosphate hydrolases"/>
    <property type="match status" value="1"/>
</dbReference>
<dbReference type="PROSITE" id="PS00676">
    <property type="entry name" value="SIGMA54_INTERACT_2"/>
    <property type="match status" value="1"/>
</dbReference>
<accession>A0A5C0SAM5</accession>
<dbReference type="SUPFAM" id="SSF52172">
    <property type="entry name" value="CheY-like"/>
    <property type="match status" value="1"/>
</dbReference>
<comment type="caution">
    <text evidence="8">Lacks conserved residue(s) required for the propagation of feature annotation.</text>
</comment>
<dbReference type="InterPro" id="IPR011006">
    <property type="entry name" value="CheY-like_superfamily"/>
</dbReference>
<dbReference type="Pfam" id="PF02954">
    <property type="entry name" value="HTH_8"/>
    <property type="match status" value="1"/>
</dbReference>
<dbReference type="PROSITE" id="PS50045">
    <property type="entry name" value="SIGMA54_INTERACT_4"/>
    <property type="match status" value="1"/>
</dbReference>
<dbReference type="KEGG" id="crs:FQB35_04195"/>
<keyword evidence="4" id="KW-0805">Transcription regulation</keyword>
<comment type="function">
    <text evidence="7">May play the central regulatory role in sporulation. It may be an element of the effector pathway responsible for the activation of sporulation genes in response to nutritional stress. Spo0A may act in concert with spo0H (a sigma factor) to control the expression of some genes that are critical to the sporulation process.</text>
</comment>
<dbReference type="InterPro" id="IPR009057">
    <property type="entry name" value="Homeodomain-like_sf"/>
</dbReference>
<dbReference type="PRINTS" id="PR01590">
    <property type="entry name" value="HTHFIS"/>
</dbReference>
<dbReference type="InterPro" id="IPR027417">
    <property type="entry name" value="P-loop_NTPase"/>
</dbReference>
<keyword evidence="2" id="KW-0547">Nucleotide-binding</keyword>
<dbReference type="GO" id="GO:0000160">
    <property type="term" value="P:phosphorelay signal transduction system"/>
    <property type="evidence" value="ECO:0007669"/>
    <property type="project" value="InterPro"/>
</dbReference>
<dbReference type="OrthoDB" id="9803970at2"/>
<dbReference type="InterPro" id="IPR002197">
    <property type="entry name" value="HTH_Fis"/>
</dbReference>
<dbReference type="InterPro" id="IPR058031">
    <property type="entry name" value="AAA_lid_NorR"/>
</dbReference>
<dbReference type="Pfam" id="PF00072">
    <property type="entry name" value="Response_reg"/>
    <property type="match status" value="1"/>
</dbReference>
<name>A0A5C0SAM5_CRATE</name>
<dbReference type="SMART" id="SM00382">
    <property type="entry name" value="AAA"/>
    <property type="match status" value="1"/>
</dbReference>
<evidence type="ECO:0000256" key="1">
    <source>
        <dbReference type="ARBA" id="ARBA00018672"/>
    </source>
</evidence>
<dbReference type="PANTHER" id="PTHR32071">
    <property type="entry name" value="TRANSCRIPTIONAL REGULATORY PROTEIN"/>
    <property type="match status" value="1"/>
</dbReference>
<sequence>MVDDINHSFKILIVDDQEEYRETLDSILKSNGYYTDTASSGHEALEKLKKEKFHLVLTGFIMSGMNGIDLLEVIKRDYSDTEVIVFTGYGLVKNAVDSVKKGGFDYFIKSQDPEELLTSIERLAKSRNFKNKNSTLIKDKSTFPFILETSSERFKKVLDIGRKVANSNANVLILGESGVGKEVFARYIHQNSDRNSEIFVAVNCHAFSETLLESELFGHEKGAFTGAHERRIGRFEAAHEGTLFLDEIGDTSLETQVKLLRTIENKKIERIGSNKLIDVDFRLICATNRDIYKMVADSLFREDLFYRISTITVEIPPLRERREDLPKLINFFFKKAEFEFKKEIRRVEADVMRFLLNYHYPGNVRELKNIVERLVILSDNGIVKVEDIPEKKGVLNFSLDSEKIKTLKEFRREAETEYIQSILTLCNYNMTETAKKLGISRRQLFNKLTEYGLR</sequence>
<dbReference type="RefSeq" id="WP_148808780.1">
    <property type="nucleotide sequence ID" value="NZ_CP042243.1"/>
</dbReference>